<feature type="domain" description="Cytochrome P460" evidence="1">
    <location>
        <begin position="26"/>
        <end position="152"/>
    </location>
</feature>
<evidence type="ECO:0000313" key="2">
    <source>
        <dbReference type="EMBL" id="QCW84719.1"/>
    </source>
</evidence>
<dbReference type="Proteomes" id="UP000305881">
    <property type="component" value="Chromosome"/>
</dbReference>
<gene>
    <name evidence="2" type="ORF">EQU24_04975</name>
</gene>
<dbReference type="InterPro" id="IPR032033">
    <property type="entry name" value="Cytochrome_P460"/>
</dbReference>
<dbReference type="CDD" id="cd20753">
    <property type="entry name" value="cyt_P460_Mc-like"/>
    <property type="match status" value="1"/>
</dbReference>
<dbReference type="EMBL" id="CP035467">
    <property type="protein sequence ID" value="QCW84719.1"/>
    <property type="molecule type" value="Genomic_DNA"/>
</dbReference>
<accession>A0A4P9UT34</accession>
<protein>
    <submittedName>
        <fullName evidence="2">Cytochrome P460</fullName>
    </submittedName>
</protein>
<reference evidence="3" key="1">
    <citation type="journal article" date="2019" name="J. Bacteriol.">
        <title>A Mutagenic Screen Identifies a TonB-Dependent Receptor Required for the Lanthanide Metal Switch in the Type I Methanotroph 'Methylotuvimicrobium buryatense' 5GB1C.</title>
        <authorList>
            <person name="Groom J.D."/>
            <person name="Ford S.M."/>
            <person name="Pesesky M.W."/>
            <person name="Lidstrom M.E."/>
        </authorList>
    </citation>
    <scope>NUCLEOTIDE SEQUENCE [LARGE SCALE GENOMIC DNA]</scope>
    <source>
        <strain evidence="3">5GB1C</strain>
    </source>
</reference>
<dbReference type="Pfam" id="PF16694">
    <property type="entry name" value="Cytochrome_P460"/>
    <property type="match status" value="1"/>
</dbReference>
<dbReference type="AlphaFoldDB" id="A0A4P9UT34"/>
<dbReference type="Gene3D" id="3.50.70.20">
    <property type="entry name" value="Cytochrome P460"/>
    <property type="match status" value="1"/>
</dbReference>
<dbReference type="KEGG" id="mbur:EQU24_04975"/>
<sequence length="158" mass="17575">MSLSISFGAYAETQEPATAPNGIEMPKNYQNWQFIGVAHRTDNNSLRGILGNSIAVKAARSGNTSPWPDGTILAKLVWKDRQHPLWEAATVPDGIQHFEFMIKDAKKFQATQGWGYARWVGKELKPYGDNADFAQECAGCHAKAEKTDYVFTRPAEMP</sequence>
<dbReference type="InterPro" id="IPR038142">
    <property type="entry name" value="Cytochrome_P460_sp"/>
</dbReference>
<proteinExistence type="predicted"/>
<evidence type="ECO:0000259" key="1">
    <source>
        <dbReference type="Pfam" id="PF16694"/>
    </source>
</evidence>
<dbReference type="OrthoDB" id="511546at2"/>
<evidence type="ECO:0000313" key="3">
    <source>
        <dbReference type="Proteomes" id="UP000305881"/>
    </source>
</evidence>
<dbReference type="STRING" id="675511.GCA_000341735_02015"/>
<name>A0A4P9UT34_METBY</name>
<keyword evidence="3" id="KW-1185">Reference proteome</keyword>
<organism evidence="2 3">
    <name type="scientific">Methylotuvimicrobium buryatense</name>
    <name type="common">Methylomicrobium buryatense</name>
    <dbReference type="NCBI Taxonomy" id="95641"/>
    <lineage>
        <taxon>Bacteria</taxon>
        <taxon>Pseudomonadati</taxon>
        <taxon>Pseudomonadota</taxon>
        <taxon>Gammaproteobacteria</taxon>
        <taxon>Methylococcales</taxon>
        <taxon>Methylococcaceae</taxon>
        <taxon>Methylotuvimicrobium</taxon>
    </lineage>
</organism>